<gene>
    <name evidence="1" type="ORF">O6P43_027498</name>
</gene>
<protein>
    <submittedName>
        <fullName evidence="1">Uncharacterized protein</fullName>
    </submittedName>
</protein>
<evidence type="ECO:0000313" key="2">
    <source>
        <dbReference type="Proteomes" id="UP001163823"/>
    </source>
</evidence>
<name>A0AAD7L4I7_QUISA</name>
<proteinExistence type="predicted"/>
<sequence>MFSSPFELNSQTFSLSHFSLRHLSNSLGDGQSWKANKAQVSNKKMAYIHQAQAAIPALSLPQVNLTTMSPKDFTSCLCRKVPATVPGEL</sequence>
<evidence type="ECO:0000313" key="1">
    <source>
        <dbReference type="EMBL" id="KAJ7951454.1"/>
    </source>
</evidence>
<organism evidence="1 2">
    <name type="scientific">Quillaja saponaria</name>
    <name type="common">Soap bark tree</name>
    <dbReference type="NCBI Taxonomy" id="32244"/>
    <lineage>
        <taxon>Eukaryota</taxon>
        <taxon>Viridiplantae</taxon>
        <taxon>Streptophyta</taxon>
        <taxon>Embryophyta</taxon>
        <taxon>Tracheophyta</taxon>
        <taxon>Spermatophyta</taxon>
        <taxon>Magnoliopsida</taxon>
        <taxon>eudicotyledons</taxon>
        <taxon>Gunneridae</taxon>
        <taxon>Pentapetalae</taxon>
        <taxon>rosids</taxon>
        <taxon>fabids</taxon>
        <taxon>Fabales</taxon>
        <taxon>Quillajaceae</taxon>
        <taxon>Quillaja</taxon>
    </lineage>
</organism>
<reference evidence="1" key="1">
    <citation type="journal article" date="2023" name="Science">
        <title>Elucidation of the pathway for biosynthesis of saponin adjuvants from the soapbark tree.</title>
        <authorList>
            <person name="Reed J."/>
            <person name="Orme A."/>
            <person name="El-Demerdash A."/>
            <person name="Owen C."/>
            <person name="Martin L.B.B."/>
            <person name="Misra R.C."/>
            <person name="Kikuchi S."/>
            <person name="Rejzek M."/>
            <person name="Martin A.C."/>
            <person name="Harkess A."/>
            <person name="Leebens-Mack J."/>
            <person name="Louveau T."/>
            <person name="Stephenson M.J."/>
            <person name="Osbourn A."/>
        </authorList>
    </citation>
    <scope>NUCLEOTIDE SEQUENCE</scope>
    <source>
        <strain evidence="1">S10</strain>
    </source>
</reference>
<dbReference type="KEGG" id="qsa:O6P43_027498"/>
<accession>A0AAD7L4I7</accession>
<keyword evidence="2" id="KW-1185">Reference proteome</keyword>
<dbReference type="AlphaFoldDB" id="A0AAD7L4I7"/>
<comment type="caution">
    <text evidence="1">The sequence shown here is derived from an EMBL/GenBank/DDBJ whole genome shotgun (WGS) entry which is preliminary data.</text>
</comment>
<dbReference type="Proteomes" id="UP001163823">
    <property type="component" value="Chromosome 11"/>
</dbReference>
<dbReference type="EMBL" id="JARAOO010000011">
    <property type="protein sequence ID" value="KAJ7951454.1"/>
    <property type="molecule type" value="Genomic_DNA"/>
</dbReference>